<organism evidence="3 4">
    <name type="scientific">Bradyrhizobium sediminis</name>
    <dbReference type="NCBI Taxonomy" id="2840469"/>
    <lineage>
        <taxon>Bacteria</taxon>
        <taxon>Pseudomonadati</taxon>
        <taxon>Pseudomonadota</taxon>
        <taxon>Alphaproteobacteria</taxon>
        <taxon>Hyphomicrobiales</taxon>
        <taxon>Nitrobacteraceae</taxon>
        <taxon>Bradyrhizobium</taxon>
    </lineage>
</organism>
<keyword evidence="2" id="KW-0732">Signal</keyword>
<feature type="compositionally biased region" description="Basic and acidic residues" evidence="1">
    <location>
        <begin position="99"/>
        <end position="179"/>
    </location>
</feature>
<feature type="compositionally biased region" description="Basic and acidic residues" evidence="1">
    <location>
        <begin position="52"/>
        <end position="90"/>
    </location>
</feature>
<feature type="chain" id="PRO_5037331059" evidence="2">
    <location>
        <begin position="26"/>
        <end position="201"/>
    </location>
</feature>
<evidence type="ECO:0000256" key="2">
    <source>
        <dbReference type="SAM" id="SignalP"/>
    </source>
</evidence>
<name>A0A975RPF5_9BRAD</name>
<sequence>MEKNPMRVFVLATMLLASSSLCSFAQEQGKAPAAAPQAGTPAQTDQNSQPQREQRTGRDQPKTDDREMGHGGMMRRGDSDRMGRDDHEMGRGGMMCHGDSSRRGDDDREMGRGGMMRRGDSDRMGRDDHEMGRGGMMHRDRETSRDRDPDHGRYSERGDRDRDRAERDKDNRGYSDGDRARRRVKVCFEYDNGDEYCRYRQ</sequence>
<dbReference type="AlphaFoldDB" id="A0A975RPF5"/>
<feature type="region of interest" description="Disordered" evidence="1">
    <location>
        <begin position="25"/>
        <end position="183"/>
    </location>
</feature>
<evidence type="ECO:0000313" key="3">
    <source>
        <dbReference type="EMBL" id="QWG14551.1"/>
    </source>
</evidence>
<evidence type="ECO:0000256" key="1">
    <source>
        <dbReference type="SAM" id="MobiDB-lite"/>
    </source>
</evidence>
<protein>
    <submittedName>
        <fullName evidence="3">Uncharacterized protein</fullName>
    </submittedName>
</protein>
<reference evidence="3" key="1">
    <citation type="submission" date="2021-06" db="EMBL/GenBank/DDBJ databases">
        <title>Bradyrhizobium sp. S2-20-1 Genome sequencing.</title>
        <authorList>
            <person name="Jin L."/>
        </authorList>
    </citation>
    <scope>NUCLEOTIDE SEQUENCE</scope>
    <source>
        <strain evidence="3">S2-20-1</strain>
    </source>
</reference>
<dbReference type="EMBL" id="CP076134">
    <property type="protein sequence ID" value="QWG14551.1"/>
    <property type="molecule type" value="Genomic_DNA"/>
</dbReference>
<proteinExistence type="predicted"/>
<accession>A0A975RPF5</accession>
<gene>
    <name evidence="3" type="ORF">KMZ29_07770</name>
</gene>
<evidence type="ECO:0000313" key="4">
    <source>
        <dbReference type="Proteomes" id="UP000680839"/>
    </source>
</evidence>
<dbReference type="RefSeq" id="WP_215623163.1">
    <property type="nucleotide sequence ID" value="NZ_CP076134.1"/>
</dbReference>
<feature type="compositionally biased region" description="Low complexity" evidence="1">
    <location>
        <begin position="25"/>
        <end position="44"/>
    </location>
</feature>
<feature type="signal peptide" evidence="2">
    <location>
        <begin position="1"/>
        <end position="25"/>
    </location>
</feature>
<dbReference type="Proteomes" id="UP000680839">
    <property type="component" value="Chromosome"/>
</dbReference>